<reference evidence="3" key="1">
    <citation type="submission" date="2016-02" db="EMBL/GenBank/DDBJ databases">
        <title>Draft genome sequence of Microdochium bolleyi, a fungal endophyte of beachgrass.</title>
        <authorList>
            <consortium name="DOE Joint Genome Institute"/>
            <person name="David A.S."/>
            <person name="May G."/>
            <person name="Haridas S."/>
            <person name="Lim J."/>
            <person name="Wang M."/>
            <person name="Labutti K."/>
            <person name="Lipzen A."/>
            <person name="Barry K."/>
            <person name="Grigoriev I.V."/>
        </authorList>
    </citation>
    <scope>NUCLEOTIDE SEQUENCE [LARGE SCALE GENOMIC DNA]</scope>
    <source>
        <strain evidence="3">J235TASD1</strain>
    </source>
</reference>
<dbReference type="Gene3D" id="1.10.510.10">
    <property type="entry name" value="Transferase(Phosphotransferase) domain 1"/>
    <property type="match status" value="1"/>
</dbReference>
<dbReference type="Proteomes" id="UP000070501">
    <property type="component" value="Unassembled WGS sequence"/>
</dbReference>
<proteinExistence type="predicted"/>
<dbReference type="PROSITE" id="PS50011">
    <property type="entry name" value="PROTEIN_KINASE_DOM"/>
    <property type="match status" value="1"/>
</dbReference>
<dbReference type="STRING" id="196109.A0A136IJE6"/>
<dbReference type="CDD" id="cd00180">
    <property type="entry name" value="PKc"/>
    <property type="match status" value="1"/>
</dbReference>
<evidence type="ECO:0000313" key="3">
    <source>
        <dbReference type="Proteomes" id="UP000070501"/>
    </source>
</evidence>
<dbReference type="OrthoDB" id="1046782at2759"/>
<accession>A0A136IJE6</accession>
<keyword evidence="2" id="KW-0808">Transferase</keyword>
<dbReference type="AlphaFoldDB" id="A0A136IJE6"/>
<evidence type="ECO:0000313" key="2">
    <source>
        <dbReference type="EMBL" id="KXJ84974.1"/>
    </source>
</evidence>
<dbReference type="SUPFAM" id="SSF56112">
    <property type="entry name" value="Protein kinase-like (PK-like)"/>
    <property type="match status" value="1"/>
</dbReference>
<dbReference type="PANTHER" id="PTHR24359">
    <property type="entry name" value="SERINE/THREONINE-PROTEIN KINASE SBK1"/>
    <property type="match status" value="1"/>
</dbReference>
<keyword evidence="2" id="KW-0418">Kinase</keyword>
<name>A0A136IJE6_9PEZI</name>
<dbReference type="InParanoid" id="A0A136IJE6"/>
<dbReference type="GO" id="GO:0005524">
    <property type="term" value="F:ATP binding"/>
    <property type="evidence" value="ECO:0007669"/>
    <property type="project" value="InterPro"/>
</dbReference>
<protein>
    <submittedName>
        <fullName evidence="2">Kinase-like domain-containing protein</fullName>
    </submittedName>
</protein>
<evidence type="ECO:0000259" key="1">
    <source>
        <dbReference type="PROSITE" id="PS50011"/>
    </source>
</evidence>
<dbReference type="PANTHER" id="PTHR24359:SF37">
    <property type="entry name" value="PROTEIN KINASE DOMAIN-CONTAINING PROTEIN"/>
    <property type="match status" value="1"/>
</dbReference>
<keyword evidence="3" id="KW-1185">Reference proteome</keyword>
<dbReference type="InterPro" id="IPR000719">
    <property type="entry name" value="Prot_kinase_dom"/>
</dbReference>
<feature type="domain" description="Protein kinase" evidence="1">
    <location>
        <begin position="1"/>
        <end position="264"/>
    </location>
</feature>
<gene>
    <name evidence="2" type="ORF">Micbo1qcDRAFT_181212</name>
</gene>
<dbReference type="EMBL" id="KQ964306">
    <property type="protein sequence ID" value="KXJ84974.1"/>
    <property type="molecule type" value="Genomic_DNA"/>
</dbReference>
<organism evidence="2 3">
    <name type="scientific">Microdochium bolleyi</name>
    <dbReference type="NCBI Taxonomy" id="196109"/>
    <lineage>
        <taxon>Eukaryota</taxon>
        <taxon>Fungi</taxon>
        <taxon>Dikarya</taxon>
        <taxon>Ascomycota</taxon>
        <taxon>Pezizomycotina</taxon>
        <taxon>Sordariomycetes</taxon>
        <taxon>Xylariomycetidae</taxon>
        <taxon>Xylariales</taxon>
        <taxon>Microdochiaceae</taxon>
        <taxon>Microdochium</taxon>
    </lineage>
</organism>
<dbReference type="GO" id="GO:0004674">
    <property type="term" value="F:protein serine/threonine kinase activity"/>
    <property type="evidence" value="ECO:0007669"/>
    <property type="project" value="TreeGrafter"/>
</dbReference>
<dbReference type="InterPro" id="IPR011009">
    <property type="entry name" value="Kinase-like_dom_sf"/>
</dbReference>
<dbReference type="SMART" id="SM00220">
    <property type="entry name" value="S_TKc"/>
    <property type="match status" value="1"/>
</dbReference>
<dbReference type="Pfam" id="PF00069">
    <property type="entry name" value="Pkinase"/>
    <property type="match status" value="1"/>
</dbReference>
<sequence length="398" mass="45972">MDPRSHDFKSVLDSLGLRSRLFAIKTLKQEGENYSTAAYQNEIDQLKSFNGQKNPHLVMLLATYELDDTYNFVFPYAKCNLREYWNEPSPEAIKFIHYPPHLDKFGMHVDIKPDNVLLYKCDGEPRGVLVLSDLGFTQIHSEISRSRLSPARTPMTPTYRPPESDCEAHAISRACDIWSFGCLMMETIIWLLVRKEEDVTDEYGHVVSVKPEVTKWFNKIRNHEKCTRYIHEVVCLIEDEMIVVRSERKDRCNSKDLFYTLSMINASLVDEDYYTKIVNEPRPDKEPDLVAVQLGKHMTDEVPNDRQLQIHEGPVENRPVGLYPASHLLLLKLLEVRPVVERVWNHTTGQRDLLASAVEGWCTPIALSSTRPWSIRLYKVTGGWLRTAYLETTFAPSK</sequence>